<organism evidence="6">
    <name type="scientific">Aceria tosichella</name>
    <name type="common">wheat curl mite</name>
    <dbReference type="NCBI Taxonomy" id="561515"/>
    <lineage>
        <taxon>Eukaryota</taxon>
        <taxon>Metazoa</taxon>
        <taxon>Ecdysozoa</taxon>
        <taxon>Arthropoda</taxon>
        <taxon>Chelicerata</taxon>
        <taxon>Arachnida</taxon>
        <taxon>Acari</taxon>
        <taxon>Acariformes</taxon>
        <taxon>Trombidiformes</taxon>
        <taxon>Prostigmata</taxon>
        <taxon>Eupodina</taxon>
        <taxon>Eriophyoidea</taxon>
        <taxon>Eriophyidae</taxon>
        <taxon>Eriophyinae</taxon>
        <taxon>Aceriini</taxon>
        <taxon>Aceria</taxon>
    </lineage>
</organism>
<accession>A0A6G1S8G2</accession>
<feature type="compositionally biased region" description="Polar residues" evidence="3">
    <location>
        <begin position="622"/>
        <end position="632"/>
    </location>
</feature>
<dbReference type="InterPro" id="IPR008942">
    <property type="entry name" value="ENTH_VHS"/>
</dbReference>
<feature type="domain" description="CID" evidence="5">
    <location>
        <begin position="1"/>
        <end position="141"/>
    </location>
</feature>
<evidence type="ECO:0000256" key="1">
    <source>
        <dbReference type="ARBA" id="ARBA00022884"/>
    </source>
</evidence>
<proteinExistence type="predicted"/>
<evidence type="ECO:0000256" key="3">
    <source>
        <dbReference type="SAM" id="MobiDB-lite"/>
    </source>
</evidence>
<feature type="compositionally biased region" description="Polar residues" evidence="3">
    <location>
        <begin position="538"/>
        <end position="566"/>
    </location>
</feature>
<dbReference type="InterPro" id="IPR012677">
    <property type="entry name" value="Nucleotide-bd_a/b_plait_sf"/>
</dbReference>
<feature type="compositionally biased region" description="Low complexity" evidence="3">
    <location>
        <begin position="229"/>
        <end position="256"/>
    </location>
</feature>
<dbReference type="Gene3D" id="3.30.70.330">
    <property type="match status" value="1"/>
</dbReference>
<feature type="compositionally biased region" description="Acidic residues" evidence="3">
    <location>
        <begin position="193"/>
        <end position="207"/>
    </location>
</feature>
<dbReference type="PROSITE" id="PS51391">
    <property type="entry name" value="CID"/>
    <property type="match status" value="1"/>
</dbReference>
<keyword evidence="1 2" id="KW-0694">RNA-binding</keyword>
<dbReference type="FunFam" id="1.25.40.90:FF:000004">
    <property type="entry name" value="splicing factor, arginine/serine-rich 15"/>
    <property type="match status" value="1"/>
</dbReference>
<feature type="domain" description="RRM" evidence="4">
    <location>
        <begin position="399"/>
        <end position="475"/>
    </location>
</feature>
<evidence type="ECO:0000313" key="6">
    <source>
        <dbReference type="EMBL" id="MDE46794.1"/>
    </source>
</evidence>
<dbReference type="GO" id="GO:0003723">
    <property type="term" value="F:RNA binding"/>
    <property type="evidence" value="ECO:0007669"/>
    <property type="project" value="UniProtKB-UniRule"/>
</dbReference>
<feature type="region of interest" description="Disordered" evidence="3">
    <location>
        <begin position="138"/>
        <end position="180"/>
    </location>
</feature>
<protein>
    <submittedName>
        <fullName evidence="6">Splicing factor, arginine/serine-rich 15</fullName>
    </submittedName>
</protein>
<dbReference type="AlphaFoldDB" id="A0A6G1S8G2"/>
<dbReference type="EMBL" id="GGYP01002023">
    <property type="protein sequence ID" value="MDE46794.1"/>
    <property type="molecule type" value="Transcribed_RNA"/>
</dbReference>
<feature type="region of interest" description="Disordered" evidence="3">
    <location>
        <begin position="622"/>
        <end position="641"/>
    </location>
</feature>
<feature type="compositionally biased region" description="Basic and acidic residues" evidence="3">
    <location>
        <begin position="522"/>
        <end position="531"/>
    </location>
</feature>
<evidence type="ECO:0000259" key="5">
    <source>
        <dbReference type="PROSITE" id="PS51391"/>
    </source>
</evidence>
<evidence type="ECO:0000256" key="2">
    <source>
        <dbReference type="PROSITE-ProRule" id="PRU00176"/>
    </source>
</evidence>
<dbReference type="CDD" id="cd12227">
    <property type="entry name" value="RRM_SCAF4_SCAF8"/>
    <property type="match status" value="1"/>
</dbReference>
<feature type="region of interest" description="Disordered" evidence="3">
    <location>
        <begin position="193"/>
        <end position="280"/>
    </location>
</feature>
<feature type="compositionally biased region" description="Low complexity" evidence="3">
    <location>
        <begin position="356"/>
        <end position="366"/>
    </location>
</feature>
<dbReference type="GO" id="GO:0005634">
    <property type="term" value="C:nucleus"/>
    <property type="evidence" value="ECO:0007669"/>
    <property type="project" value="TreeGrafter"/>
</dbReference>
<feature type="compositionally biased region" description="Polar residues" evidence="3">
    <location>
        <begin position="141"/>
        <end position="158"/>
    </location>
</feature>
<dbReference type="PANTHER" id="PTHR23140">
    <property type="entry name" value="RNA PROCESSING PROTEIN LD23810P"/>
    <property type="match status" value="1"/>
</dbReference>
<dbReference type="PANTHER" id="PTHR23140:SF4">
    <property type="entry name" value="PROTEIN CBR-NRD-1"/>
    <property type="match status" value="1"/>
</dbReference>
<dbReference type="Pfam" id="PF04818">
    <property type="entry name" value="CID"/>
    <property type="match status" value="1"/>
</dbReference>
<dbReference type="SMART" id="SM00360">
    <property type="entry name" value="RRM"/>
    <property type="match status" value="1"/>
</dbReference>
<name>A0A6G1S8G2_9ACAR</name>
<feature type="compositionally biased region" description="Low complexity" evidence="3">
    <location>
        <begin position="263"/>
        <end position="276"/>
    </location>
</feature>
<dbReference type="SUPFAM" id="SSF54928">
    <property type="entry name" value="RNA-binding domain, RBD"/>
    <property type="match status" value="1"/>
</dbReference>
<dbReference type="InterPro" id="IPR035979">
    <property type="entry name" value="RBD_domain_sf"/>
</dbReference>
<reference evidence="6" key="1">
    <citation type="submission" date="2018-10" db="EMBL/GenBank/DDBJ databases">
        <title>Transcriptome assembly of Aceria tosichella (Wheat curl mite) Type 2.</title>
        <authorList>
            <person name="Scully E.D."/>
            <person name="Geib S.M."/>
            <person name="Palmer N.A."/>
            <person name="Gupta A.K."/>
            <person name="Sarath G."/>
            <person name="Tatineni S."/>
        </authorList>
    </citation>
    <scope>NUCLEOTIDE SEQUENCE</scope>
    <source>
        <strain evidence="6">LincolnNE</strain>
    </source>
</reference>
<dbReference type="SUPFAM" id="SSF48464">
    <property type="entry name" value="ENTH/VHS domain"/>
    <property type="match status" value="1"/>
</dbReference>
<feature type="region of interest" description="Disordered" evidence="3">
    <location>
        <begin position="292"/>
        <end position="380"/>
    </location>
</feature>
<feature type="compositionally biased region" description="Polar residues" evidence="3">
    <location>
        <begin position="294"/>
        <end position="304"/>
    </location>
</feature>
<dbReference type="Gene3D" id="1.25.40.90">
    <property type="match status" value="1"/>
</dbReference>
<dbReference type="InterPro" id="IPR006569">
    <property type="entry name" value="CID_dom"/>
</dbReference>
<dbReference type="Pfam" id="PF00076">
    <property type="entry name" value="RRM_1"/>
    <property type="match status" value="1"/>
</dbReference>
<evidence type="ECO:0000259" key="4">
    <source>
        <dbReference type="PROSITE" id="PS50102"/>
    </source>
</evidence>
<dbReference type="InterPro" id="IPR051485">
    <property type="entry name" value="SR-CTD_assoc_factor"/>
</dbReference>
<sequence length="753" mass="83970">MDNIVHTFNDELQSLLLSKPPVSKAKMGLITKAAMKGVKFYKHIVQIVEKFIARCRPEYKVPGLYVIDSIVRQSRHQFGPDRDVYAARFARNLGITFENLFADVLDDDRSRMVRVLNLWLKNGVFDMQTIRPLLDMADPNKASSFQGDPKSPSSGETNDSSKQDFATRQRYGSSGVASGDKTLKFNKTMLDFDYGEEDDDDADETPTEAEPPLSSTLSKIEMEQRLKKASSTNENSSSSSSEARVSMVRSSGGSMSTNQASHTKSTTKPSQQQQQPNQDPVLERWNRIIKGEFTNDQASFSTNDHQVHRRSRSRSPPSSGGDKALPHQGNQSQYSTTTTKSTDRRTTNVVATTRESSSSQQGQSGRDSSKTIINPERAAERERKCLPKIRDKHLTICSSTLWLGHVPKTVSEADISDAFGEFGTINSIDLIPPRGCAYVCMDRRQDAKRALGQSKRLKLNGSHFRMAWAPGKGLKEQKQWKDFWESDLGASFVPYSKIDVNSLDFDALEEGGVIDEDSMSMEMREKRDGKLSDGGGQLSTNNNNESSGQISSSNTDERSTTTTLPLFNQPPPSSSANLPSFIIPPPPLNLGMVPPPILLAQGLMRFPPPGVTLASSHLQPLLSTNANNSSDSSEPRDQESFSIPERKVSMVEQHLNMLHQAQGINQQLQLGPPHQSLFYQLNQPDPMAFDFRHAQPQMMHMIPNMIDPNQLAMFDGQQQQQQQQQLLLPFNHHPQLSSMEDAAYNMAQQHEDF</sequence>
<dbReference type="CDD" id="cd16983">
    <property type="entry name" value="CID_SCAF8_like"/>
    <property type="match status" value="1"/>
</dbReference>
<feature type="region of interest" description="Disordered" evidence="3">
    <location>
        <begin position="514"/>
        <end position="580"/>
    </location>
</feature>
<gene>
    <name evidence="6" type="primary">SCAF4_0</name>
    <name evidence="6" type="ORF">g.5231</name>
</gene>
<dbReference type="InterPro" id="IPR000504">
    <property type="entry name" value="RRM_dom"/>
</dbReference>
<dbReference type="SMART" id="SM00582">
    <property type="entry name" value="RPR"/>
    <property type="match status" value="1"/>
</dbReference>
<dbReference type="PROSITE" id="PS50102">
    <property type="entry name" value="RRM"/>
    <property type="match status" value="1"/>
</dbReference>